<accession>A0A2G2WZA6</accession>
<dbReference type="GO" id="GO:0020037">
    <property type="term" value="F:heme binding"/>
    <property type="evidence" value="ECO:0007669"/>
    <property type="project" value="InterPro"/>
</dbReference>
<evidence type="ECO:0000256" key="10">
    <source>
        <dbReference type="RuleBase" id="RU004241"/>
    </source>
</evidence>
<comment type="similarity">
    <text evidence="10">Belongs to the peroxidase family.</text>
</comment>
<keyword evidence="6 9" id="KW-0479">Metal-binding</keyword>
<keyword evidence="9" id="KW-0106">Calcium</keyword>
<evidence type="ECO:0000256" key="1">
    <source>
        <dbReference type="ARBA" id="ARBA00000189"/>
    </source>
</evidence>
<evidence type="ECO:0000256" key="8">
    <source>
        <dbReference type="ARBA" id="ARBA00023004"/>
    </source>
</evidence>
<dbReference type="STRING" id="33114.A0A2G2WZA6"/>
<name>A0A2G2WZA6_CAPBA</name>
<gene>
    <name evidence="12" type="ORF">CQW23_10323</name>
</gene>
<evidence type="ECO:0000256" key="7">
    <source>
        <dbReference type="ARBA" id="ARBA00023002"/>
    </source>
</evidence>
<feature type="domain" description="Plant heme peroxidase family profile" evidence="11">
    <location>
        <begin position="1"/>
        <end position="82"/>
    </location>
</feature>
<comment type="catalytic activity">
    <reaction evidence="1">
        <text>2 a phenolic donor + H2O2 = 2 a phenolic radical donor + 2 H2O</text>
        <dbReference type="Rhea" id="RHEA:56136"/>
        <dbReference type="ChEBI" id="CHEBI:15377"/>
        <dbReference type="ChEBI" id="CHEBI:16240"/>
        <dbReference type="ChEBI" id="CHEBI:139520"/>
        <dbReference type="ChEBI" id="CHEBI:139521"/>
        <dbReference type="EC" id="1.11.1.7"/>
    </reaction>
</comment>
<organism evidence="12 13">
    <name type="scientific">Capsicum baccatum</name>
    <name type="common">Peruvian pepper</name>
    <dbReference type="NCBI Taxonomy" id="33114"/>
    <lineage>
        <taxon>Eukaryota</taxon>
        <taxon>Viridiplantae</taxon>
        <taxon>Streptophyta</taxon>
        <taxon>Embryophyta</taxon>
        <taxon>Tracheophyta</taxon>
        <taxon>Spermatophyta</taxon>
        <taxon>Magnoliopsida</taxon>
        <taxon>eudicotyledons</taxon>
        <taxon>Gunneridae</taxon>
        <taxon>Pentapetalae</taxon>
        <taxon>asterids</taxon>
        <taxon>lamiids</taxon>
        <taxon>Solanales</taxon>
        <taxon>Solanaceae</taxon>
        <taxon>Solanoideae</taxon>
        <taxon>Capsiceae</taxon>
        <taxon>Capsicum</taxon>
    </lineage>
</organism>
<dbReference type="PRINTS" id="PR00461">
    <property type="entry name" value="PLPEROXIDASE"/>
</dbReference>
<dbReference type="Gene3D" id="1.10.520.10">
    <property type="match status" value="1"/>
</dbReference>
<evidence type="ECO:0000259" key="11">
    <source>
        <dbReference type="PROSITE" id="PS50873"/>
    </source>
</evidence>
<dbReference type="PANTHER" id="PTHR31517:SF48">
    <property type="entry name" value="PEROXIDASE 16-RELATED"/>
    <property type="match status" value="1"/>
</dbReference>
<dbReference type="EMBL" id="MLFT02000004">
    <property type="protein sequence ID" value="PHT50576.1"/>
    <property type="molecule type" value="Genomic_DNA"/>
</dbReference>
<evidence type="ECO:0000256" key="3">
    <source>
        <dbReference type="ARBA" id="ARBA00012313"/>
    </source>
</evidence>
<dbReference type="Pfam" id="PF00141">
    <property type="entry name" value="peroxidase"/>
    <property type="match status" value="1"/>
</dbReference>
<proteinExistence type="inferred from homology"/>
<dbReference type="AlphaFoldDB" id="A0A2G2WZA6"/>
<evidence type="ECO:0000313" key="13">
    <source>
        <dbReference type="Proteomes" id="UP000224567"/>
    </source>
</evidence>
<dbReference type="Proteomes" id="UP000224567">
    <property type="component" value="Unassembled WGS sequence"/>
</dbReference>
<dbReference type="GO" id="GO:0140825">
    <property type="term" value="F:lactoperoxidase activity"/>
    <property type="evidence" value="ECO:0007669"/>
    <property type="project" value="UniProtKB-EC"/>
</dbReference>
<protein>
    <recommendedName>
        <fullName evidence="3">peroxidase</fullName>
        <ecNumber evidence="3">1.11.1.7</ecNumber>
    </recommendedName>
</protein>
<reference evidence="13" key="2">
    <citation type="journal article" date="2017" name="J. Anim. Genet.">
        <title>Multiple reference genome sequences of hot pepper reveal the massive evolution of plant disease resistance genes by retroduplication.</title>
        <authorList>
            <person name="Kim S."/>
            <person name="Park J."/>
            <person name="Yeom S.-I."/>
            <person name="Kim Y.-M."/>
            <person name="Seo E."/>
            <person name="Kim K.-T."/>
            <person name="Kim M.-S."/>
            <person name="Lee J.M."/>
            <person name="Cheong K."/>
            <person name="Shin H.-S."/>
            <person name="Kim S.-B."/>
            <person name="Han K."/>
            <person name="Lee J."/>
            <person name="Park M."/>
            <person name="Lee H.-A."/>
            <person name="Lee H.-Y."/>
            <person name="Lee Y."/>
            <person name="Oh S."/>
            <person name="Lee J.H."/>
            <person name="Choi E."/>
            <person name="Choi E."/>
            <person name="Lee S.E."/>
            <person name="Jeon J."/>
            <person name="Kim H."/>
            <person name="Choi G."/>
            <person name="Song H."/>
            <person name="Lee J."/>
            <person name="Lee S.-C."/>
            <person name="Kwon J.-K."/>
            <person name="Lee H.-Y."/>
            <person name="Koo N."/>
            <person name="Hong Y."/>
            <person name="Kim R.W."/>
            <person name="Kang W.-H."/>
            <person name="Huh J.H."/>
            <person name="Kang B.-C."/>
            <person name="Yang T.-J."/>
            <person name="Lee Y.-H."/>
            <person name="Bennetzen J.L."/>
            <person name="Choi D."/>
        </authorList>
    </citation>
    <scope>NUCLEOTIDE SEQUENCE [LARGE SCALE GENOMIC DNA]</scope>
    <source>
        <strain evidence="13">cv. PBC81</strain>
    </source>
</reference>
<dbReference type="GO" id="GO:0006979">
    <property type="term" value="P:response to oxidative stress"/>
    <property type="evidence" value="ECO:0007669"/>
    <property type="project" value="InterPro"/>
</dbReference>
<keyword evidence="13" id="KW-1185">Reference proteome</keyword>
<evidence type="ECO:0000256" key="2">
    <source>
        <dbReference type="ARBA" id="ARBA00001970"/>
    </source>
</evidence>
<dbReference type="EC" id="1.11.1.7" evidence="3"/>
<comment type="caution">
    <text evidence="12">The sequence shown here is derived from an EMBL/GenBank/DDBJ whole genome shotgun (WGS) entry which is preliminary data.</text>
</comment>
<dbReference type="OrthoDB" id="1738961at2759"/>
<sequence>MAVRSPNIFDKKYYVDLMNKQVLFTSDQDLYTDTRTRGIVTSFASDQKVFFDKFVVAMIKMGQLNVSTGGQGEIRAKCSMRNKDKLLVDVVEGLEKTLAAAF</sequence>
<evidence type="ECO:0000313" key="12">
    <source>
        <dbReference type="EMBL" id="PHT50576.1"/>
    </source>
</evidence>
<keyword evidence="5" id="KW-0349">Heme</keyword>
<dbReference type="GO" id="GO:0046872">
    <property type="term" value="F:metal ion binding"/>
    <property type="evidence" value="ECO:0007669"/>
    <property type="project" value="UniProtKB-KW"/>
</dbReference>
<dbReference type="SUPFAM" id="SSF48113">
    <property type="entry name" value="Heme-dependent peroxidases"/>
    <property type="match status" value="1"/>
</dbReference>
<evidence type="ECO:0000256" key="9">
    <source>
        <dbReference type="PIRSR" id="PIRSR600823-3"/>
    </source>
</evidence>
<dbReference type="PROSITE" id="PS50873">
    <property type="entry name" value="PEROXIDASE_4"/>
    <property type="match status" value="1"/>
</dbReference>
<dbReference type="InterPro" id="IPR002016">
    <property type="entry name" value="Haem_peroxidase"/>
</dbReference>
<feature type="binding site" evidence="9">
    <location>
        <position position="10"/>
    </location>
    <ligand>
        <name>Ca(2+)</name>
        <dbReference type="ChEBI" id="CHEBI:29108"/>
        <label>2</label>
    </ligand>
</feature>
<evidence type="ECO:0000256" key="5">
    <source>
        <dbReference type="ARBA" id="ARBA00022617"/>
    </source>
</evidence>
<keyword evidence="7" id="KW-0560">Oxidoreductase</keyword>
<comment type="cofactor">
    <cofactor evidence="9">
        <name>Ca(2+)</name>
        <dbReference type="ChEBI" id="CHEBI:29108"/>
    </cofactor>
    <text evidence="9">Binds 2 calcium ions per subunit.</text>
</comment>
<dbReference type="Gene3D" id="1.10.420.10">
    <property type="entry name" value="Peroxidase, domain 2"/>
    <property type="match status" value="1"/>
</dbReference>
<dbReference type="InterPro" id="IPR010255">
    <property type="entry name" value="Haem_peroxidase_sf"/>
</dbReference>
<keyword evidence="8" id="KW-0408">Iron</keyword>
<comment type="cofactor">
    <cofactor evidence="2">
        <name>heme b</name>
        <dbReference type="ChEBI" id="CHEBI:60344"/>
    </cofactor>
</comment>
<dbReference type="InterPro" id="IPR000823">
    <property type="entry name" value="Peroxidase_pln"/>
</dbReference>
<reference evidence="12 13" key="1">
    <citation type="journal article" date="2017" name="Genome Biol.">
        <title>New reference genome sequences of hot pepper reveal the massive evolution of plant disease-resistance genes by retroduplication.</title>
        <authorList>
            <person name="Kim S."/>
            <person name="Park J."/>
            <person name="Yeom S.I."/>
            <person name="Kim Y.M."/>
            <person name="Seo E."/>
            <person name="Kim K.T."/>
            <person name="Kim M.S."/>
            <person name="Lee J.M."/>
            <person name="Cheong K."/>
            <person name="Shin H.S."/>
            <person name="Kim S.B."/>
            <person name="Han K."/>
            <person name="Lee J."/>
            <person name="Park M."/>
            <person name="Lee H.A."/>
            <person name="Lee H.Y."/>
            <person name="Lee Y."/>
            <person name="Oh S."/>
            <person name="Lee J.H."/>
            <person name="Choi E."/>
            <person name="Choi E."/>
            <person name="Lee S.E."/>
            <person name="Jeon J."/>
            <person name="Kim H."/>
            <person name="Choi G."/>
            <person name="Song H."/>
            <person name="Lee J."/>
            <person name="Lee S.C."/>
            <person name="Kwon J.K."/>
            <person name="Lee H.Y."/>
            <person name="Koo N."/>
            <person name="Hong Y."/>
            <person name="Kim R.W."/>
            <person name="Kang W.H."/>
            <person name="Huh J.H."/>
            <person name="Kang B.C."/>
            <person name="Yang T.J."/>
            <person name="Lee Y.H."/>
            <person name="Bennetzen J.L."/>
            <person name="Choi D."/>
        </authorList>
    </citation>
    <scope>NUCLEOTIDE SEQUENCE [LARGE SCALE GENOMIC DNA]</scope>
    <source>
        <strain evidence="13">cv. PBC81</strain>
    </source>
</reference>
<evidence type="ECO:0000256" key="6">
    <source>
        <dbReference type="ARBA" id="ARBA00022723"/>
    </source>
</evidence>
<dbReference type="PANTHER" id="PTHR31517">
    <property type="match status" value="1"/>
</dbReference>
<keyword evidence="4 12" id="KW-0575">Peroxidase</keyword>
<evidence type="ECO:0000256" key="4">
    <source>
        <dbReference type="ARBA" id="ARBA00022559"/>
    </source>
</evidence>